<proteinExistence type="predicted"/>
<dbReference type="Proteomes" id="UP001360953">
    <property type="component" value="Unassembled WGS sequence"/>
</dbReference>
<feature type="domain" description="AMP-binding enzyme C-terminal" evidence="3">
    <location>
        <begin position="538"/>
        <end position="616"/>
    </location>
</feature>
<dbReference type="InterPro" id="IPR045851">
    <property type="entry name" value="AMP-bd_C_sf"/>
</dbReference>
<sequence length="637" mass="67998">MLPSLACKRAATKSPKPASACPKGQLWRRLPLPLPLPHAPHRALSGSGSSSSLPLTTSHARGPPAPALLEQTIGQYFSSTVAKYGDRPAVIAHHQETTLSYDALDRASNALARGLQSINVQKGDRVALSLGNNIEHVTATFALAKLGAILVPLNPAFTVTQVASAITHLEASHLIIGTETHLPFKDPRSNVPLLEHLLPNLRSSAKIESALVPSLKGVVVVDNSKGRVDIDQFRSLTRYQDVVSSGPSAEKYLPDQGLDHNEIINIQFTSGTTSSPKAACLTHRNVLNNGKSIGDRLKLTADDAVCCPPPLFHCFGCVLGLQATSTHGAAIVFPSECFDPLATLTAAAEYRCTALYGVPTMFLAELDLLQTMPSARALAYMTNFRTGIAAGSAVPAELIRKLKAELHLDRLTNCYGMTETSPVSLMTAPSDSFAKRVNTVGKPLPHVSVKIVDPVDRARVVPVGTKGEVVVSGYVTMRGYWNDAARTAEVLVPDAADPSVVWMHTGDEGVMDADGYVAITGRIKDLIIRGGENISPLEVESCLLACDGVAEAAVVGLPDDRYGECVAAFVLRREGAHLAADDVRAWVRAKLSAHLVPKFVFWVDAKTALPKTASGKVQKYKLKERGLGLLQRGEGVE</sequence>
<keyword evidence="5" id="KW-1185">Reference proteome</keyword>
<dbReference type="Gene3D" id="3.30.300.30">
    <property type="match status" value="1"/>
</dbReference>
<gene>
    <name evidence="4" type="ORF">J3D65DRAFT_357262</name>
</gene>
<dbReference type="InterPro" id="IPR000873">
    <property type="entry name" value="AMP-dep_synth/lig_dom"/>
</dbReference>
<dbReference type="Pfam" id="PF00501">
    <property type="entry name" value="AMP-binding"/>
    <property type="match status" value="1"/>
</dbReference>
<dbReference type="PANTHER" id="PTHR43201">
    <property type="entry name" value="ACYL-COA SYNTHETASE"/>
    <property type="match status" value="1"/>
</dbReference>
<evidence type="ECO:0000259" key="2">
    <source>
        <dbReference type="Pfam" id="PF00501"/>
    </source>
</evidence>
<dbReference type="EMBL" id="JBBPEH010000006">
    <property type="protein sequence ID" value="KAK7536889.1"/>
    <property type="molecule type" value="Genomic_DNA"/>
</dbReference>
<dbReference type="PANTHER" id="PTHR43201:SF30">
    <property type="entry name" value="AMP-DEPENDENT SYNTHETASE_LIGASE DOMAIN-CONTAINING PROTEIN"/>
    <property type="match status" value="1"/>
</dbReference>
<dbReference type="SUPFAM" id="SSF56801">
    <property type="entry name" value="Acetyl-CoA synthetase-like"/>
    <property type="match status" value="1"/>
</dbReference>
<feature type="compositionally biased region" description="Low complexity" evidence="1">
    <location>
        <begin position="42"/>
        <end position="58"/>
    </location>
</feature>
<dbReference type="Gene3D" id="3.40.50.12780">
    <property type="entry name" value="N-terminal domain of ligase-like"/>
    <property type="match status" value="1"/>
</dbReference>
<evidence type="ECO:0000259" key="3">
    <source>
        <dbReference type="Pfam" id="PF13193"/>
    </source>
</evidence>
<dbReference type="InterPro" id="IPR042099">
    <property type="entry name" value="ANL_N_sf"/>
</dbReference>
<dbReference type="GeneID" id="92028513"/>
<reference evidence="4 5" key="1">
    <citation type="submission" date="2024-04" db="EMBL/GenBank/DDBJ databases">
        <title>Phyllosticta paracitricarpa is synonymous to the EU quarantine fungus P. citricarpa based on phylogenomic analyses.</title>
        <authorList>
            <consortium name="Lawrence Berkeley National Laboratory"/>
            <person name="Van ingen-buijs V.A."/>
            <person name="Van westerhoven A.C."/>
            <person name="Haridas S."/>
            <person name="Skiadas P."/>
            <person name="Martin F."/>
            <person name="Groenewald J.Z."/>
            <person name="Crous P.W."/>
            <person name="Seidl M.F."/>
        </authorList>
    </citation>
    <scope>NUCLEOTIDE SEQUENCE [LARGE SCALE GENOMIC DNA]</scope>
    <source>
        <strain evidence="4 5">CPC 17464</strain>
    </source>
</reference>
<evidence type="ECO:0000313" key="4">
    <source>
        <dbReference type="EMBL" id="KAK7536889.1"/>
    </source>
</evidence>
<dbReference type="Pfam" id="PF13193">
    <property type="entry name" value="AMP-binding_C"/>
    <property type="match status" value="1"/>
</dbReference>
<dbReference type="InterPro" id="IPR025110">
    <property type="entry name" value="AMP-bd_C"/>
</dbReference>
<feature type="domain" description="AMP-dependent synthetase/ligase" evidence="2">
    <location>
        <begin position="79"/>
        <end position="481"/>
    </location>
</feature>
<organism evidence="4 5">
    <name type="scientific">Phyllosticta citribraziliensis</name>
    <dbReference type="NCBI Taxonomy" id="989973"/>
    <lineage>
        <taxon>Eukaryota</taxon>
        <taxon>Fungi</taxon>
        <taxon>Dikarya</taxon>
        <taxon>Ascomycota</taxon>
        <taxon>Pezizomycotina</taxon>
        <taxon>Dothideomycetes</taxon>
        <taxon>Dothideomycetes incertae sedis</taxon>
        <taxon>Botryosphaeriales</taxon>
        <taxon>Phyllostictaceae</taxon>
        <taxon>Phyllosticta</taxon>
    </lineage>
</organism>
<feature type="region of interest" description="Disordered" evidence="1">
    <location>
        <begin position="38"/>
        <end position="64"/>
    </location>
</feature>
<accession>A0ABR1LNZ4</accession>
<name>A0ABR1LNZ4_9PEZI</name>
<dbReference type="InterPro" id="IPR020845">
    <property type="entry name" value="AMP-binding_CS"/>
</dbReference>
<evidence type="ECO:0000313" key="5">
    <source>
        <dbReference type="Proteomes" id="UP001360953"/>
    </source>
</evidence>
<dbReference type="RefSeq" id="XP_066655040.1">
    <property type="nucleotide sequence ID" value="XM_066795607.1"/>
</dbReference>
<protein>
    <submittedName>
        <fullName evidence="4">Acyl-CoA synthetase/AMP-acid ligase-like protein II</fullName>
    </submittedName>
</protein>
<evidence type="ECO:0000256" key="1">
    <source>
        <dbReference type="SAM" id="MobiDB-lite"/>
    </source>
</evidence>
<dbReference type="PROSITE" id="PS00455">
    <property type="entry name" value="AMP_BINDING"/>
    <property type="match status" value="1"/>
</dbReference>
<comment type="caution">
    <text evidence="4">The sequence shown here is derived from an EMBL/GenBank/DDBJ whole genome shotgun (WGS) entry which is preliminary data.</text>
</comment>